<protein>
    <submittedName>
        <fullName evidence="1">Uncharacterized protein</fullName>
    </submittedName>
</protein>
<dbReference type="RefSeq" id="WP_377058292.1">
    <property type="nucleotide sequence ID" value="NZ_JBHLUU010000085.1"/>
</dbReference>
<evidence type="ECO:0000313" key="2">
    <source>
        <dbReference type="Proteomes" id="UP001589738"/>
    </source>
</evidence>
<proteinExistence type="predicted"/>
<reference evidence="1 2" key="1">
    <citation type="submission" date="2024-09" db="EMBL/GenBank/DDBJ databases">
        <authorList>
            <person name="Sun Q."/>
            <person name="Mori K."/>
        </authorList>
    </citation>
    <scope>NUCLEOTIDE SEQUENCE [LARGE SCALE GENOMIC DNA]</scope>
    <source>
        <strain evidence="1 2">CGMCC 1.9126</strain>
    </source>
</reference>
<sequence>MLKKYLETRGINKETILISPITGRTFSIERLIECIEKKGYEETFLHVLNILPFRNDTQLLMNYLSGIGEGYLRKIAL</sequence>
<dbReference type="EMBL" id="JBHLUU010000085">
    <property type="protein sequence ID" value="MFC0476051.1"/>
    <property type="molecule type" value="Genomic_DNA"/>
</dbReference>
<gene>
    <name evidence="1" type="ORF">ACFFHF_12465</name>
</gene>
<organism evidence="1 2">
    <name type="scientific">Robertmurraya beringensis</name>
    <dbReference type="NCBI Taxonomy" id="641660"/>
    <lineage>
        <taxon>Bacteria</taxon>
        <taxon>Bacillati</taxon>
        <taxon>Bacillota</taxon>
        <taxon>Bacilli</taxon>
        <taxon>Bacillales</taxon>
        <taxon>Bacillaceae</taxon>
        <taxon>Robertmurraya</taxon>
    </lineage>
</organism>
<accession>A0ABV6KRT8</accession>
<name>A0ABV6KRT8_9BACI</name>
<dbReference type="Proteomes" id="UP001589738">
    <property type="component" value="Unassembled WGS sequence"/>
</dbReference>
<evidence type="ECO:0000313" key="1">
    <source>
        <dbReference type="EMBL" id="MFC0476051.1"/>
    </source>
</evidence>
<keyword evidence="2" id="KW-1185">Reference proteome</keyword>
<comment type="caution">
    <text evidence="1">The sequence shown here is derived from an EMBL/GenBank/DDBJ whole genome shotgun (WGS) entry which is preliminary data.</text>
</comment>